<keyword evidence="2" id="KW-1185">Reference proteome</keyword>
<sequence length="520" mass="57769">MFASQLLRILKTLPPNANHETCAFDAGELEEITKEHQNGALCNLNNCENDAVQLACKINDKNGFCNTPHPKCTMVGEDFTNGDGNEKEVRGVAPSTIPSNEMEPFERDRDLYTDKNGNENEVRKENEFRDSVAQCAMPSSAMELFEDTDLFTDKNIMECELPELIVCYKENTYHVVKDICIDEKQVLSRDKILIDSENDKGFCTIVPFDGNRNGCMTEGEEIELLSPSGSKSSSENDYDEVDAYECGTIRKVEIELLISDALKSSSENCFDDNIGNDGELSVPVQIGEANCNITDKIVDDISGEKFVKNSLPSPQKFSKQKFLKSLLESLDCDGNEVERQSVKIPCSKANCDSPAAEESKKSNPINDLPYNSKMESSTITFDFKSSKPSASGRDESPDDDDDNDVVVDHEQPRKINRHEDGILDSLAVASEVVENVHGQGERSFSMAGPVSGLITYSGPIAFSGSVSLRSDSSATSTRSFAFPVLQSEWNSSPVRMAKAERRHYRRHRGRRHGLLFCCRF</sequence>
<dbReference type="Proteomes" id="UP001060215">
    <property type="component" value="Chromosome 12"/>
</dbReference>
<evidence type="ECO:0000313" key="1">
    <source>
        <dbReference type="EMBL" id="KAI7995216.1"/>
    </source>
</evidence>
<organism evidence="1 2">
    <name type="scientific">Camellia lanceoleosa</name>
    <dbReference type="NCBI Taxonomy" id="1840588"/>
    <lineage>
        <taxon>Eukaryota</taxon>
        <taxon>Viridiplantae</taxon>
        <taxon>Streptophyta</taxon>
        <taxon>Embryophyta</taxon>
        <taxon>Tracheophyta</taxon>
        <taxon>Spermatophyta</taxon>
        <taxon>Magnoliopsida</taxon>
        <taxon>eudicotyledons</taxon>
        <taxon>Gunneridae</taxon>
        <taxon>Pentapetalae</taxon>
        <taxon>asterids</taxon>
        <taxon>Ericales</taxon>
        <taxon>Theaceae</taxon>
        <taxon>Camellia</taxon>
    </lineage>
</organism>
<evidence type="ECO:0000313" key="2">
    <source>
        <dbReference type="Proteomes" id="UP001060215"/>
    </source>
</evidence>
<reference evidence="1 2" key="1">
    <citation type="journal article" date="2022" name="Plant J.">
        <title>Chromosome-level genome of Camellia lanceoleosa provides a valuable resource for understanding genome evolution and self-incompatibility.</title>
        <authorList>
            <person name="Gong W."/>
            <person name="Xiao S."/>
            <person name="Wang L."/>
            <person name="Liao Z."/>
            <person name="Chang Y."/>
            <person name="Mo W."/>
            <person name="Hu G."/>
            <person name="Li W."/>
            <person name="Zhao G."/>
            <person name="Zhu H."/>
            <person name="Hu X."/>
            <person name="Ji K."/>
            <person name="Xiang X."/>
            <person name="Song Q."/>
            <person name="Yuan D."/>
            <person name="Jin S."/>
            <person name="Zhang L."/>
        </authorList>
    </citation>
    <scope>NUCLEOTIDE SEQUENCE [LARGE SCALE GENOMIC DNA]</scope>
    <source>
        <strain evidence="1">SQ_2022a</strain>
    </source>
</reference>
<dbReference type="EMBL" id="CM045769">
    <property type="protein sequence ID" value="KAI7995216.1"/>
    <property type="molecule type" value="Genomic_DNA"/>
</dbReference>
<comment type="caution">
    <text evidence="1">The sequence shown here is derived from an EMBL/GenBank/DDBJ whole genome shotgun (WGS) entry which is preliminary data.</text>
</comment>
<name>A0ACC0G2A2_9ERIC</name>
<gene>
    <name evidence="1" type="ORF">LOK49_LG11G00979</name>
</gene>
<proteinExistence type="predicted"/>
<protein>
    <submittedName>
        <fullName evidence="1">Uncharacterized protein</fullName>
    </submittedName>
</protein>
<accession>A0ACC0G2A2</accession>